<dbReference type="PANTHER" id="PTHR33317">
    <property type="entry name" value="POLYNUCLEOTIDYL TRANSFERASE, RIBONUCLEASE H-LIKE SUPERFAMILY PROTEIN"/>
    <property type="match status" value="1"/>
</dbReference>
<evidence type="ECO:0000256" key="5">
    <source>
        <dbReference type="HAMAP-Rule" id="MF_00651"/>
    </source>
</evidence>
<dbReference type="InterPro" id="IPR006641">
    <property type="entry name" value="YqgF/RNaseH-like_dom"/>
</dbReference>
<keyword evidence="1 5" id="KW-0963">Cytoplasm</keyword>
<dbReference type="HAMAP" id="MF_00651">
    <property type="entry name" value="Nuclease_YqgF"/>
    <property type="match status" value="1"/>
</dbReference>
<comment type="caution">
    <text evidence="7">The sequence shown here is derived from an EMBL/GenBank/DDBJ whole genome shotgun (WGS) entry which is preliminary data.</text>
</comment>
<dbReference type="Proteomes" id="UP000050502">
    <property type="component" value="Unassembled WGS sequence"/>
</dbReference>
<evidence type="ECO:0000256" key="2">
    <source>
        <dbReference type="ARBA" id="ARBA00022517"/>
    </source>
</evidence>
<organism evidence="7 8">
    <name type="scientific">Ardenticatena maritima</name>
    <dbReference type="NCBI Taxonomy" id="872965"/>
    <lineage>
        <taxon>Bacteria</taxon>
        <taxon>Bacillati</taxon>
        <taxon>Chloroflexota</taxon>
        <taxon>Ardenticatenia</taxon>
        <taxon>Ardenticatenales</taxon>
        <taxon>Ardenticatenaceae</taxon>
        <taxon>Ardenticatena</taxon>
    </lineage>
</organism>
<dbReference type="CDD" id="cd16964">
    <property type="entry name" value="YqgF"/>
    <property type="match status" value="1"/>
</dbReference>
<dbReference type="AlphaFoldDB" id="A0A0P6Y994"/>
<feature type="domain" description="YqgF/RNase H-like" evidence="6">
    <location>
        <begin position="4"/>
        <end position="102"/>
    </location>
</feature>
<dbReference type="OrthoDB" id="9796140at2"/>
<dbReference type="SUPFAM" id="SSF53098">
    <property type="entry name" value="Ribonuclease H-like"/>
    <property type="match status" value="1"/>
</dbReference>
<name>A0A0P6Y994_9CHLR</name>
<dbReference type="RefSeq" id="WP_054493224.1">
    <property type="nucleotide sequence ID" value="NZ_BBZA01000138.1"/>
</dbReference>
<evidence type="ECO:0000256" key="3">
    <source>
        <dbReference type="ARBA" id="ARBA00022722"/>
    </source>
</evidence>
<evidence type="ECO:0000256" key="4">
    <source>
        <dbReference type="ARBA" id="ARBA00022801"/>
    </source>
</evidence>
<evidence type="ECO:0000313" key="8">
    <source>
        <dbReference type="Proteomes" id="UP000050502"/>
    </source>
</evidence>
<protein>
    <recommendedName>
        <fullName evidence="5">Putative pre-16S rRNA nuclease</fullName>
        <ecNumber evidence="5">3.1.-.-</ecNumber>
    </recommendedName>
</protein>
<comment type="function">
    <text evidence="5">Could be a nuclease involved in processing of the 5'-end of pre-16S rRNA.</text>
</comment>
<keyword evidence="2 5" id="KW-0690">Ribosome biogenesis</keyword>
<dbReference type="Pfam" id="PF03652">
    <property type="entry name" value="RuvX"/>
    <property type="match status" value="1"/>
</dbReference>
<dbReference type="NCBIfam" id="TIGR00250">
    <property type="entry name" value="RNAse_H_YqgF"/>
    <property type="match status" value="1"/>
</dbReference>
<dbReference type="Gene3D" id="3.30.420.140">
    <property type="entry name" value="YqgF/RNase H-like domain"/>
    <property type="match status" value="1"/>
</dbReference>
<comment type="subcellular location">
    <subcellularLocation>
        <location evidence="5">Cytoplasm</location>
    </subcellularLocation>
</comment>
<keyword evidence="4 5" id="KW-0378">Hydrolase</keyword>
<dbReference type="EC" id="3.1.-.-" evidence="5"/>
<keyword evidence="3 5" id="KW-0540">Nuclease</keyword>
<evidence type="ECO:0000259" key="6">
    <source>
        <dbReference type="SMART" id="SM00732"/>
    </source>
</evidence>
<dbReference type="EMBL" id="LGKN01000003">
    <property type="protein sequence ID" value="KPL89549.1"/>
    <property type="molecule type" value="Genomic_DNA"/>
</dbReference>
<dbReference type="InterPro" id="IPR012337">
    <property type="entry name" value="RNaseH-like_sf"/>
</dbReference>
<evidence type="ECO:0000313" key="7">
    <source>
        <dbReference type="EMBL" id="KPL89549.1"/>
    </source>
</evidence>
<dbReference type="PANTHER" id="PTHR33317:SF4">
    <property type="entry name" value="POLYNUCLEOTIDYL TRANSFERASE, RIBONUCLEASE H-LIKE SUPERFAMILY PROTEIN"/>
    <property type="match status" value="1"/>
</dbReference>
<dbReference type="InterPro" id="IPR005227">
    <property type="entry name" value="YqgF"/>
</dbReference>
<dbReference type="SMART" id="SM00732">
    <property type="entry name" value="YqgFc"/>
    <property type="match status" value="1"/>
</dbReference>
<evidence type="ECO:0000256" key="1">
    <source>
        <dbReference type="ARBA" id="ARBA00022490"/>
    </source>
</evidence>
<dbReference type="GO" id="GO:0016788">
    <property type="term" value="F:hydrolase activity, acting on ester bonds"/>
    <property type="evidence" value="ECO:0007669"/>
    <property type="project" value="UniProtKB-UniRule"/>
</dbReference>
<accession>A0A0P6Y994</accession>
<reference evidence="7 8" key="1">
    <citation type="submission" date="2015-07" db="EMBL/GenBank/DDBJ databases">
        <title>Whole genome sequence of Ardenticatena maritima DSM 23922.</title>
        <authorList>
            <person name="Hemp J."/>
            <person name="Ward L.M."/>
            <person name="Pace L.A."/>
            <person name="Fischer W.W."/>
        </authorList>
    </citation>
    <scope>NUCLEOTIDE SEQUENCE [LARGE SCALE GENOMIC DNA]</scope>
    <source>
        <strain evidence="7 8">110S</strain>
    </source>
</reference>
<dbReference type="GO" id="GO:0005737">
    <property type="term" value="C:cytoplasm"/>
    <property type="evidence" value="ECO:0007669"/>
    <property type="project" value="UniProtKB-SubCell"/>
</dbReference>
<sequence length="152" mass="16431">MTYEVVLAVDYGKRRVGVAAGVGMAPRPVAVLPHGSLESLIARLVELARAEQAAKIIVGLPLNTDGSEGEQAAQCRAFAEVLAAQTDIPVYLWDERYTSKDAQQQMIAAGTTQKARREKLDAVAAAVMLEHYFEHQGVGAERVIPKSIESEQ</sequence>
<dbReference type="InterPro" id="IPR037027">
    <property type="entry name" value="YqgF/RNaseH-like_dom_sf"/>
</dbReference>
<gene>
    <name evidence="7" type="ORF">SE16_03780</name>
</gene>
<proteinExistence type="inferred from homology"/>
<dbReference type="GO" id="GO:0004518">
    <property type="term" value="F:nuclease activity"/>
    <property type="evidence" value="ECO:0007669"/>
    <property type="project" value="UniProtKB-KW"/>
</dbReference>
<comment type="similarity">
    <text evidence="5">Belongs to the YqgF HJR family.</text>
</comment>
<dbReference type="GO" id="GO:0000967">
    <property type="term" value="P:rRNA 5'-end processing"/>
    <property type="evidence" value="ECO:0007669"/>
    <property type="project" value="UniProtKB-UniRule"/>
</dbReference>